<keyword evidence="4" id="KW-0378">Hydrolase</keyword>
<dbReference type="GO" id="GO:0016787">
    <property type="term" value="F:hydrolase activity"/>
    <property type="evidence" value="ECO:0007669"/>
    <property type="project" value="UniProtKB-KW"/>
</dbReference>
<feature type="domain" description="Glycosyl transferase family 28 C-terminal" evidence="3">
    <location>
        <begin position="193"/>
        <end position="294"/>
    </location>
</feature>
<dbReference type="Proteomes" id="UP000294902">
    <property type="component" value="Unassembled WGS sequence"/>
</dbReference>
<dbReference type="SUPFAM" id="SSF53756">
    <property type="entry name" value="UDP-Glycosyltransferase/glycogen phosphorylase"/>
    <property type="match status" value="1"/>
</dbReference>
<dbReference type="PANTHER" id="PTHR21015:SF22">
    <property type="entry name" value="GLYCOSYLTRANSFERASE"/>
    <property type="match status" value="1"/>
</dbReference>
<name>A0A4R3MPC6_9FIRM</name>
<dbReference type="RefSeq" id="WP_132252967.1">
    <property type="nucleotide sequence ID" value="NZ_SMAL01000007.1"/>
</dbReference>
<reference evidence="4 5" key="1">
    <citation type="submission" date="2019-03" db="EMBL/GenBank/DDBJ databases">
        <title>Genomic Encyclopedia of Type Strains, Phase IV (KMG-IV): sequencing the most valuable type-strain genomes for metagenomic binning, comparative biology and taxonomic classification.</title>
        <authorList>
            <person name="Goeker M."/>
        </authorList>
    </citation>
    <scope>NUCLEOTIDE SEQUENCE [LARGE SCALE GENOMIC DNA]</scope>
    <source>
        <strain evidence="4 5">DSM 24629</strain>
    </source>
</reference>
<evidence type="ECO:0000256" key="1">
    <source>
        <dbReference type="PIRSR" id="PIRSR620023-1"/>
    </source>
</evidence>
<comment type="caution">
    <text evidence="4">The sequence shown here is derived from an EMBL/GenBank/DDBJ whole genome shotgun (WGS) entry which is preliminary data.</text>
</comment>
<dbReference type="InterPro" id="IPR007235">
    <property type="entry name" value="Glyco_trans_28_C"/>
</dbReference>
<dbReference type="Gene3D" id="3.40.50.2000">
    <property type="entry name" value="Glycogen Phosphorylase B"/>
    <property type="match status" value="1"/>
</dbReference>
<sequence length="325" mass="36909">MRVIIRADGGSNIGMGHIMRTSVIAQKLQEFSEVIYVCKKGNEFENGIQYLKKQGYEVRETDRVNIISDLSLLKGNCLITDSYDIDEKYFALTKDIFPITGYIDDLNQYKLNVDFVINQNIYAQDLIYDVCTNTQLFLGPQYALLRDEFLNPPKNRINKNIKNIIITLGGCDTQNLTGEIIENLYRDFSDIVFHVVVGPGFRNTELRKLELENVKLYYNPKMVEIMLKSDLAISACGSTLYELAACGIPTIGVIVAENQKRAALKMKELGIIELAEEHSALKQAIKVLDYNKRKKMSQYLNKLVDGFGAKRISEEIYSLLTNGDK</sequence>
<keyword evidence="5" id="KW-1185">Reference proteome</keyword>
<dbReference type="PANTHER" id="PTHR21015">
    <property type="entry name" value="UDP-N-ACETYLGLUCOSAMINE--N-ACETYLMURAMYL-(PENTAPEPTIDE) PYROPHOSPHORYL-UNDECAPRENOL N-ACETYLGLUCOSAMINE TRANSFERASE 1"/>
    <property type="match status" value="1"/>
</dbReference>
<evidence type="ECO:0000256" key="2">
    <source>
        <dbReference type="PIRSR" id="PIRSR620023-2"/>
    </source>
</evidence>
<accession>A0A4R3MPC6</accession>
<organism evidence="4 5">
    <name type="scientific">Natranaerovirga pectinivora</name>
    <dbReference type="NCBI Taxonomy" id="682400"/>
    <lineage>
        <taxon>Bacteria</taxon>
        <taxon>Bacillati</taxon>
        <taxon>Bacillota</taxon>
        <taxon>Clostridia</taxon>
        <taxon>Lachnospirales</taxon>
        <taxon>Natranaerovirgaceae</taxon>
        <taxon>Natranaerovirga</taxon>
    </lineage>
</organism>
<dbReference type="AlphaFoldDB" id="A0A4R3MPC6"/>
<dbReference type="NCBIfam" id="TIGR03590">
    <property type="entry name" value="PseG"/>
    <property type="match status" value="1"/>
</dbReference>
<evidence type="ECO:0000259" key="3">
    <source>
        <dbReference type="Pfam" id="PF04101"/>
    </source>
</evidence>
<feature type="binding site" evidence="2">
    <location>
        <position position="146"/>
    </location>
    <ligand>
        <name>substrate</name>
    </ligand>
</feature>
<dbReference type="OrthoDB" id="9805604at2"/>
<evidence type="ECO:0000313" key="5">
    <source>
        <dbReference type="Proteomes" id="UP000294902"/>
    </source>
</evidence>
<evidence type="ECO:0000313" key="4">
    <source>
        <dbReference type="EMBL" id="TCT14038.1"/>
    </source>
</evidence>
<dbReference type="Pfam" id="PF04101">
    <property type="entry name" value="Glyco_tran_28_C"/>
    <property type="match status" value="1"/>
</dbReference>
<feature type="active site" description="Proton acceptor" evidence="1">
    <location>
        <position position="17"/>
    </location>
</feature>
<feature type="binding site" evidence="2">
    <location>
        <position position="242"/>
    </location>
    <ligand>
        <name>substrate</name>
    </ligand>
</feature>
<protein>
    <submittedName>
        <fullName evidence="4">UDP-2,4-diacetamido-2,4, 6-trideoxy-beta-L-altropyranose hydrolase</fullName>
    </submittedName>
</protein>
<dbReference type="GO" id="GO:0016758">
    <property type="term" value="F:hexosyltransferase activity"/>
    <property type="evidence" value="ECO:0007669"/>
    <property type="project" value="InterPro"/>
</dbReference>
<gene>
    <name evidence="4" type="ORF">EDC18_107107</name>
</gene>
<dbReference type="EMBL" id="SMAL01000007">
    <property type="protein sequence ID" value="TCT14038.1"/>
    <property type="molecule type" value="Genomic_DNA"/>
</dbReference>
<dbReference type="Gene3D" id="3.40.50.11190">
    <property type="match status" value="1"/>
</dbReference>
<proteinExistence type="predicted"/>
<dbReference type="InterPro" id="IPR020023">
    <property type="entry name" value="PseG"/>
</dbReference>